<comment type="similarity">
    <text evidence="1">Belongs to the 'phage' integrase family.</text>
</comment>
<dbReference type="InterPro" id="IPR025166">
    <property type="entry name" value="Integrase_DNA_bind_dom"/>
</dbReference>
<accession>A0A837NH28</accession>
<dbReference type="PANTHER" id="PTHR30629">
    <property type="entry name" value="PROPHAGE INTEGRASE"/>
    <property type="match status" value="1"/>
</dbReference>
<dbReference type="Pfam" id="PF22022">
    <property type="entry name" value="Phage_int_M"/>
    <property type="match status" value="1"/>
</dbReference>
<comment type="caution">
    <text evidence="6">The sequence shown here is derived from an EMBL/GenBank/DDBJ whole genome shotgun (WGS) entry which is preliminary data.</text>
</comment>
<dbReference type="Gene3D" id="3.30.160.390">
    <property type="entry name" value="Integrase, DNA-binding domain"/>
    <property type="match status" value="1"/>
</dbReference>
<dbReference type="AlphaFoldDB" id="A0A837NH28"/>
<dbReference type="SUPFAM" id="SSF56349">
    <property type="entry name" value="DNA breaking-rejoining enzymes"/>
    <property type="match status" value="1"/>
</dbReference>
<protein>
    <submittedName>
        <fullName evidence="6">Integrase</fullName>
    </submittedName>
</protein>
<name>A0A837NH28_9GAMM</name>
<dbReference type="GO" id="GO:0006310">
    <property type="term" value="P:DNA recombination"/>
    <property type="evidence" value="ECO:0007669"/>
    <property type="project" value="UniProtKB-KW"/>
</dbReference>
<dbReference type="InterPro" id="IPR002104">
    <property type="entry name" value="Integrase_catalytic"/>
</dbReference>
<dbReference type="Pfam" id="PF00589">
    <property type="entry name" value="Phage_integrase"/>
    <property type="match status" value="1"/>
</dbReference>
<dbReference type="RefSeq" id="WP_053953336.1">
    <property type="nucleotide sequence ID" value="NZ_FNCB01000005.1"/>
</dbReference>
<dbReference type="InterPro" id="IPR011010">
    <property type="entry name" value="DNA_brk_join_enz"/>
</dbReference>
<evidence type="ECO:0000313" key="7">
    <source>
        <dbReference type="Proteomes" id="UP000053030"/>
    </source>
</evidence>
<dbReference type="PROSITE" id="PS51898">
    <property type="entry name" value="TYR_RECOMBINASE"/>
    <property type="match status" value="1"/>
</dbReference>
<sequence>MATLTATKIASLDRNKQHGKYADGLGLYFVVPKKGHSYWSYRYIVHGKRREMTLGKYPFMGLADARGELLLKKRELLNGLDPLVARKREAWSGIETMDHLFEDWFTNDIQPRLKHPNIPARLYRKEMKPVIGDMRIEQVTARDAREVLQRVKLSGRPSIANDVLMYMKQLFRHAVKLDLTLNNPAAAFGTNDAGGIEKSRDRALSLAEIKEATKIFRKHMDRFGMDNYIAVCLYLVLGVRKTELTEAPWSELDLVKAEWEIPDERVKKGKGIVIPLPSQAVEWFHMLKARSFGSDYVLPARRGSNRPFIGGDTINRAINKMFGIEQGRKRPGPNLMGDIEHFTVHDLRRTFRSQVSALGFSGAVGERAINHSLKGVEGIYDRYDYYEERRQAHQKVADVIERLVWYDLM</sequence>
<dbReference type="Proteomes" id="UP000053030">
    <property type="component" value="Unassembled WGS sequence"/>
</dbReference>
<evidence type="ECO:0000259" key="5">
    <source>
        <dbReference type="PROSITE" id="PS51898"/>
    </source>
</evidence>
<evidence type="ECO:0000256" key="2">
    <source>
        <dbReference type="ARBA" id="ARBA00022908"/>
    </source>
</evidence>
<organism evidence="6 7">
    <name type="scientific">Idiomarina zobellii</name>
    <dbReference type="NCBI Taxonomy" id="86103"/>
    <lineage>
        <taxon>Bacteria</taxon>
        <taxon>Pseudomonadati</taxon>
        <taxon>Pseudomonadota</taxon>
        <taxon>Gammaproteobacteria</taxon>
        <taxon>Alteromonadales</taxon>
        <taxon>Idiomarinaceae</taxon>
        <taxon>Idiomarina</taxon>
    </lineage>
</organism>
<dbReference type="PANTHER" id="PTHR30629:SF2">
    <property type="entry name" value="PROPHAGE INTEGRASE INTS-RELATED"/>
    <property type="match status" value="1"/>
</dbReference>
<reference evidence="6 7" key="1">
    <citation type="submission" date="2015-08" db="EMBL/GenBank/DDBJ databases">
        <title>Genome sequencing and assembly of the deep-sea bacterium Idiomarina zobellii.</title>
        <authorList>
            <person name="Mithoefer S.D."/>
            <person name="Rheaume B.A."/>
            <person name="MacLea K.S."/>
        </authorList>
    </citation>
    <scope>NUCLEOTIDE SEQUENCE [LARGE SCALE GENOMIC DNA]</scope>
    <source>
        <strain evidence="6 7">KMM 231</strain>
    </source>
</reference>
<keyword evidence="4" id="KW-0233">DNA recombination</keyword>
<dbReference type="EMBL" id="LHSG01000004">
    <property type="protein sequence ID" value="KPD24017.1"/>
    <property type="molecule type" value="Genomic_DNA"/>
</dbReference>
<proteinExistence type="inferred from homology"/>
<dbReference type="Gene3D" id="1.10.150.130">
    <property type="match status" value="1"/>
</dbReference>
<evidence type="ECO:0000313" key="6">
    <source>
        <dbReference type="EMBL" id="KPD24017.1"/>
    </source>
</evidence>
<keyword evidence="7" id="KW-1185">Reference proteome</keyword>
<dbReference type="CDD" id="cd00801">
    <property type="entry name" value="INT_P4_C"/>
    <property type="match status" value="1"/>
</dbReference>
<keyword evidence="3" id="KW-0238">DNA-binding</keyword>
<dbReference type="InterPro" id="IPR038488">
    <property type="entry name" value="Integrase_DNA-bd_sf"/>
</dbReference>
<dbReference type="InterPro" id="IPR050808">
    <property type="entry name" value="Phage_Integrase"/>
</dbReference>
<gene>
    <name evidence="6" type="ORF">AFK76_05695</name>
</gene>
<dbReference type="GO" id="GO:0015074">
    <property type="term" value="P:DNA integration"/>
    <property type="evidence" value="ECO:0007669"/>
    <property type="project" value="UniProtKB-KW"/>
</dbReference>
<keyword evidence="2" id="KW-0229">DNA integration</keyword>
<dbReference type="InterPro" id="IPR013762">
    <property type="entry name" value="Integrase-like_cat_sf"/>
</dbReference>
<dbReference type="Pfam" id="PF13356">
    <property type="entry name" value="Arm-DNA-bind_3"/>
    <property type="match status" value="1"/>
</dbReference>
<evidence type="ECO:0000256" key="3">
    <source>
        <dbReference type="ARBA" id="ARBA00023125"/>
    </source>
</evidence>
<evidence type="ECO:0000256" key="1">
    <source>
        <dbReference type="ARBA" id="ARBA00008857"/>
    </source>
</evidence>
<dbReference type="InterPro" id="IPR010998">
    <property type="entry name" value="Integrase_recombinase_N"/>
</dbReference>
<dbReference type="GO" id="GO:0003677">
    <property type="term" value="F:DNA binding"/>
    <property type="evidence" value="ECO:0007669"/>
    <property type="project" value="UniProtKB-KW"/>
</dbReference>
<dbReference type="Gene3D" id="1.10.443.10">
    <property type="entry name" value="Intergrase catalytic core"/>
    <property type="match status" value="1"/>
</dbReference>
<feature type="domain" description="Tyr recombinase" evidence="5">
    <location>
        <begin position="199"/>
        <end position="394"/>
    </location>
</feature>
<evidence type="ECO:0000256" key="4">
    <source>
        <dbReference type="ARBA" id="ARBA00023172"/>
    </source>
</evidence>
<dbReference type="InterPro" id="IPR053876">
    <property type="entry name" value="Phage_int_M"/>
</dbReference>
<dbReference type="OrthoDB" id="9795573at2"/>